<evidence type="ECO:0000259" key="11">
    <source>
        <dbReference type="PROSITE" id="PS50893"/>
    </source>
</evidence>
<dbReference type="InterPro" id="IPR011527">
    <property type="entry name" value="ABC1_TM_dom"/>
</dbReference>
<evidence type="ECO:0000256" key="9">
    <source>
        <dbReference type="ARBA" id="ARBA00023136"/>
    </source>
</evidence>
<feature type="transmembrane region" description="Helical" evidence="10">
    <location>
        <begin position="81"/>
        <end position="104"/>
    </location>
</feature>
<dbReference type="FunFam" id="3.40.50.300:FF:001001">
    <property type="entry name" value="Multidrug ABC transporter ATP-binding protein"/>
    <property type="match status" value="1"/>
</dbReference>
<evidence type="ECO:0000256" key="1">
    <source>
        <dbReference type="ARBA" id="ARBA00004651"/>
    </source>
</evidence>
<dbReference type="AlphaFoldDB" id="M0QR69"/>
<dbReference type="InterPro" id="IPR036640">
    <property type="entry name" value="ABC1_TM_sf"/>
</dbReference>
<dbReference type="PANTHER" id="PTHR43394:SF1">
    <property type="entry name" value="ATP-BINDING CASSETTE SUB-FAMILY B MEMBER 10, MITOCHONDRIAL"/>
    <property type="match status" value="1"/>
</dbReference>
<dbReference type="SMART" id="SM00382">
    <property type="entry name" value="AAA"/>
    <property type="match status" value="1"/>
</dbReference>
<sequence length="623" mass="64381">MTRGSVAPTERSGSARLPVADGPTVVARLGTLMRGRRRDLVVVAIVLAVGAALGLVAPWGFGRIVDLPAREGGDVGDVLALGTVMCVAAIGGAALTGLGVALSAKFFETLLARIREAMVTASLRLPQSRVEEAGAGDLVSRATDDVSVVSAAIARAVPALSRSVFAVVLTAVGMLALDWRFGVVILVVLPVHIAAVRMYMRTAPPVYTAERAAMADRAHHVLGAIRGLPSVRAFGLADVLGQRIALGSWGVVRWTMRARIVQNRFFGRINLAEFLGMATIVVVGFLLVGADLTTVGATTTAMLLFLRLFDPIGALLMVIDDVQSAIASLGRIVGVIDLADGAETDTDAPSTVDIPTVDAQIAGLGELTVSGLSFGYDRGGRVLHDISLRVAAGEHVAVVGSSGAGKTTLASLVAGILSPAAGDVRLDGRPIPDTPDGGSGERPALITQDVHVFAGRIADDLRMAAPDADDARLREALRAVGASEWVNTLSDGVDTVVGAGGMVLTPMRSQQLALARLILLDPSMVVLDEATADADSADADVLEAAADAALAGRSALIVAHRLSQAARADRVLVLERGAIVEQGTHAELVAAGGRYARLWQAWTRHRGGDEPGVTAVPGTPRSS</sequence>
<dbReference type="GO" id="GO:0015421">
    <property type="term" value="F:ABC-type oligopeptide transporter activity"/>
    <property type="evidence" value="ECO:0007669"/>
    <property type="project" value="TreeGrafter"/>
</dbReference>
<comment type="caution">
    <text evidence="13">The sequence shown here is derived from an EMBL/GenBank/DDBJ whole genome shotgun (WGS) entry which is preliminary data.</text>
</comment>
<evidence type="ECO:0000256" key="8">
    <source>
        <dbReference type="ARBA" id="ARBA00022989"/>
    </source>
</evidence>
<dbReference type="PROSITE" id="PS50929">
    <property type="entry name" value="ABC_TM1F"/>
    <property type="match status" value="1"/>
</dbReference>
<dbReference type="CDD" id="cd07346">
    <property type="entry name" value="ABC_6TM_exporters"/>
    <property type="match status" value="1"/>
</dbReference>
<keyword evidence="6" id="KW-0547">Nucleotide-binding</keyword>
<dbReference type="Gene3D" id="3.40.50.300">
    <property type="entry name" value="P-loop containing nucleotide triphosphate hydrolases"/>
    <property type="match status" value="1"/>
</dbReference>
<dbReference type="InterPro" id="IPR027417">
    <property type="entry name" value="P-loop_NTPase"/>
</dbReference>
<feature type="transmembrane region" description="Helical" evidence="10">
    <location>
        <begin position="40"/>
        <end position="61"/>
    </location>
</feature>
<keyword evidence="2" id="KW-0813">Transport</keyword>
<keyword evidence="4" id="KW-0997">Cell inner membrane</keyword>
<dbReference type="SUPFAM" id="SSF52540">
    <property type="entry name" value="P-loop containing nucleoside triphosphate hydrolases"/>
    <property type="match status" value="1"/>
</dbReference>
<keyword evidence="7 13" id="KW-0067">ATP-binding</keyword>
<dbReference type="GO" id="GO:0005886">
    <property type="term" value="C:plasma membrane"/>
    <property type="evidence" value="ECO:0007669"/>
    <property type="project" value="UniProtKB-SubCell"/>
</dbReference>
<evidence type="ECO:0000256" key="4">
    <source>
        <dbReference type="ARBA" id="ARBA00022519"/>
    </source>
</evidence>
<evidence type="ECO:0000256" key="10">
    <source>
        <dbReference type="SAM" id="Phobius"/>
    </source>
</evidence>
<evidence type="ECO:0000313" key="13">
    <source>
        <dbReference type="EMBL" id="GAC70884.1"/>
    </source>
</evidence>
<protein>
    <submittedName>
        <fullName evidence="13">Putative ABC transporter permease/ATP-binding protein</fullName>
    </submittedName>
</protein>
<comment type="subcellular location">
    <subcellularLocation>
        <location evidence="1">Cell membrane</location>
        <topology evidence="1">Multi-pass membrane protein</topology>
    </subcellularLocation>
</comment>
<dbReference type="GO" id="GO:0016887">
    <property type="term" value="F:ATP hydrolysis activity"/>
    <property type="evidence" value="ECO:0007669"/>
    <property type="project" value="InterPro"/>
</dbReference>
<keyword evidence="3" id="KW-1003">Cell membrane</keyword>
<dbReference type="RefSeq" id="WP_007625314.1">
    <property type="nucleotide sequence ID" value="NZ_BANX01000043.1"/>
</dbReference>
<feature type="transmembrane region" description="Helical" evidence="10">
    <location>
        <begin position="159"/>
        <end position="177"/>
    </location>
</feature>
<keyword evidence="9 10" id="KW-0472">Membrane</keyword>
<dbReference type="Gene3D" id="1.20.1560.10">
    <property type="entry name" value="ABC transporter type 1, transmembrane domain"/>
    <property type="match status" value="1"/>
</dbReference>
<evidence type="ECO:0000256" key="6">
    <source>
        <dbReference type="ARBA" id="ARBA00022741"/>
    </source>
</evidence>
<evidence type="ECO:0000256" key="2">
    <source>
        <dbReference type="ARBA" id="ARBA00022448"/>
    </source>
</evidence>
<dbReference type="OrthoDB" id="9806127at2"/>
<dbReference type="eggNOG" id="COG1132">
    <property type="taxonomic scope" value="Bacteria"/>
</dbReference>
<gene>
    <name evidence="13" type="ORF">GS4_43_00100</name>
</gene>
<dbReference type="InterPro" id="IPR003593">
    <property type="entry name" value="AAA+_ATPase"/>
</dbReference>
<dbReference type="InterPro" id="IPR003439">
    <property type="entry name" value="ABC_transporter-like_ATP-bd"/>
</dbReference>
<feature type="domain" description="ABC transmembrane type-1" evidence="12">
    <location>
        <begin position="41"/>
        <end position="324"/>
    </location>
</feature>
<dbReference type="SUPFAM" id="SSF90123">
    <property type="entry name" value="ABC transporter transmembrane region"/>
    <property type="match status" value="1"/>
</dbReference>
<dbReference type="InterPro" id="IPR039421">
    <property type="entry name" value="Type_1_exporter"/>
</dbReference>
<dbReference type="EMBL" id="BANX01000043">
    <property type="protein sequence ID" value="GAC70884.1"/>
    <property type="molecule type" value="Genomic_DNA"/>
</dbReference>
<evidence type="ECO:0000259" key="12">
    <source>
        <dbReference type="PROSITE" id="PS50929"/>
    </source>
</evidence>
<dbReference type="Pfam" id="PF00664">
    <property type="entry name" value="ABC_membrane"/>
    <property type="match status" value="1"/>
</dbReference>
<dbReference type="STRING" id="1223545.GS4_43_00100"/>
<dbReference type="PANTHER" id="PTHR43394">
    <property type="entry name" value="ATP-DEPENDENT PERMEASE MDL1, MITOCHONDRIAL"/>
    <property type="match status" value="1"/>
</dbReference>
<keyword evidence="5 10" id="KW-0812">Transmembrane</keyword>
<dbReference type="GO" id="GO:0005524">
    <property type="term" value="F:ATP binding"/>
    <property type="evidence" value="ECO:0007669"/>
    <property type="project" value="UniProtKB-KW"/>
</dbReference>
<feature type="transmembrane region" description="Helical" evidence="10">
    <location>
        <begin position="265"/>
        <end position="288"/>
    </location>
</feature>
<dbReference type="Pfam" id="PF00005">
    <property type="entry name" value="ABC_tran"/>
    <property type="match status" value="1"/>
</dbReference>
<feature type="domain" description="ABC transporter" evidence="11">
    <location>
        <begin position="367"/>
        <end position="601"/>
    </location>
</feature>
<evidence type="ECO:0000256" key="5">
    <source>
        <dbReference type="ARBA" id="ARBA00022692"/>
    </source>
</evidence>
<name>M0QR69_9ACTN</name>
<dbReference type="Proteomes" id="UP000011666">
    <property type="component" value="Unassembled WGS sequence"/>
</dbReference>
<feature type="transmembrane region" description="Helical" evidence="10">
    <location>
        <begin position="183"/>
        <end position="200"/>
    </location>
</feature>
<keyword evidence="8 10" id="KW-1133">Transmembrane helix</keyword>
<reference evidence="13 14" key="1">
    <citation type="submission" date="2013-01" db="EMBL/GenBank/DDBJ databases">
        <title>Whole genome shotgun sequence of Gordonia soli NBRC 108243.</title>
        <authorList>
            <person name="Isaki-Nakamura S."/>
            <person name="Hosoyama A."/>
            <person name="Tsuchikane K."/>
            <person name="Ando Y."/>
            <person name="Baba S."/>
            <person name="Ohji S."/>
            <person name="Hamada M."/>
            <person name="Tamura T."/>
            <person name="Yamazoe A."/>
            <person name="Yamazaki S."/>
            <person name="Fujita N."/>
        </authorList>
    </citation>
    <scope>NUCLEOTIDE SEQUENCE [LARGE SCALE GENOMIC DNA]</scope>
    <source>
        <strain evidence="13 14">NBRC 108243</strain>
    </source>
</reference>
<accession>M0QR69</accession>
<organism evidence="13 14">
    <name type="scientific">Gordonia soli NBRC 108243</name>
    <dbReference type="NCBI Taxonomy" id="1223545"/>
    <lineage>
        <taxon>Bacteria</taxon>
        <taxon>Bacillati</taxon>
        <taxon>Actinomycetota</taxon>
        <taxon>Actinomycetes</taxon>
        <taxon>Mycobacteriales</taxon>
        <taxon>Gordoniaceae</taxon>
        <taxon>Gordonia</taxon>
    </lineage>
</organism>
<dbReference type="PROSITE" id="PS50893">
    <property type="entry name" value="ABC_TRANSPORTER_2"/>
    <property type="match status" value="1"/>
</dbReference>
<evidence type="ECO:0000256" key="3">
    <source>
        <dbReference type="ARBA" id="ARBA00022475"/>
    </source>
</evidence>
<keyword evidence="14" id="KW-1185">Reference proteome</keyword>
<evidence type="ECO:0000313" key="14">
    <source>
        <dbReference type="Proteomes" id="UP000011666"/>
    </source>
</evidence>
<proteinExistence type="predicted"/>
<evidence type="ECO:0000256" key="7">
    <source>
        <dbReference type="ARBA" id="ARBA00022840"/>
    </source>
</evidence>